<evidence type="ECO:0000313" key="3">
    <source>
        <dbReference type="Proteomes" id="UP000001231"/>
    </source>
</evidence>
<dbReference type="InParanoid" id="C7RAU1"/>
<evidence type="ECO:0000256" key="1">
    <source>
        <dbReference type="SAM" id="SignalP"/>
    </source>
</evidence>
<sequence>MKLKLITTAVLFSSAISVSAEEYQVISDITWSNVDVAGDSYDVLGLTGTYFFDKKESLGPYNEFEYINKVSNVGAGYTNWETGEYYTAEVTGELFVDNFLIGAGYAEDKFDNDATLFSLGYLFNEDFLVRVDAMDTDGADTVYNISAAYNHQINDTDYIGFTLATDDNTDYVTLSSKYFTHLGDDKYFTANVSFTDTDFGSTWAVGSSYYFSKATSVSATLGDDDLYEVGAQHFFNENVALYASFASQDELVETETYTIGLRAQF</sequence>
<dbReference type="Pfam" id="PF16956">
    <property type="entry name" value="Porin_7"/>
    <property type="match status" value="1"/>
</dbReference>
<dbReference type="InterPro" id="IPR031593">
    <property type="entry name" value="Porin_7"/>
</dbReference>
<keyword evidence="1" id="KW-0732">Signal</keyword>
<proteinExistence type="predicted"/>
<dbReference type="RefSeq" id="WP_012800897.1">
    <property type="nucleotide sequence ID" value="NC_013166.1"/>
</dbReference>
<protein>
    <recommendedName>
        <fullName evidence="4">Porin</fullName>
    </recommendedName>
</protein>
<dbReference type="Proteomes" id="UP000001231">
    <property type="component" value="Chromosome"/>
</dbReference>
<organism evidence="2 3">
    <name type="scientific">Kangiella koreensis (strain DSM 16069 / JCM 12317 / KCTC 12182 / SW-125)</name>
    <dbReference type="NCBI Taxonomy" id="523791"/>
    <lineage>
        <taxon>Bacteria</taxon>
        <taxon>Pseudomonadati</taxon>
        <taxon>Pseudomonadota</taxon>
        <taxon>Gammaproteobacteria</taxon>
        <taxon>Kangiellales</taxon>
        <taxon>Kangiellaceae</taxon>
        <taxon>Kangiella</taxon>
    </lineage>
</organism>
<dbReference type="AlphaFoldDB" id="C7RAU1"/>
<dbReference type="eggNOG" id="ENOG5032DBY">
    <property type="taxonomic scope" value="Bacteria"/>
</dbReference>
<feature type="signal peptide" evidence="1">
    <location>
        <begin position="1"/>
        <end position="20"/>
    </location>
</feature>
<gene>
    <name evidence="2" type="ordered locus">Kkor_0963</name>
</gene>
<accession>C7RAU1</accession>
<dbReference type="KEGG" id="kko:Kkor_0963"/>
<dbReference type="OrthoDB" id="5758646at2"/>
<evidence type="ECO:0008006" key="4">
    <source>
        <dbReference type="Google" id="ProtNLM"/>
    </source>
</evidence>
<dbReference type="SUPFAM" id="SSF56935">
    <property type="entry name" value="Porins"/>
    <property type="match status" value="1"/>
</dbReference>
<keyword evidence="3" id="KW-1185">Reference proteome</keyword>
<reference evidence="2 3" key="1">
    <citation type="journal article" date="2009" name="Stand. Genomic Sci.">
        <title>Complete genome sequence of Kangiella koreensis type strain (SW-125).</title>
        <authorList>
            <person name="Han C."/>
            <person name="Sikorski J."/>
            <person name="Lapidus A."/>
            <person name="Nolan M."/>
            <person name="Glavina Del Rio T."/>
            <person name="Tice H."/>
            <person name="Cheng J.F."/>
            <person name="Lucas S."/>
            <person name="Chen F."/>
            <person name="Copeland A."/>
            <person name="Ivanova N."/>
            <person name="Mavromatis K."/>
            <person name="Ovchinnikova G."/>
            <person name="Pati A."/>
            <person name="Bruce D."/>
            <person name="Goodwin L."/>
            <person name="Pitluck S."/>
            <person name="Chen A."/>
            <person name="Palaniappan K."/>
            <person name="Land M."/>
            <person name="Hauser L."/>
            <person name="Chang Y.J."/>
            <person name="Jeffries C.D."/>
            <person name="Chain P."/>
            <person name="Saunders E."/>
            <person name="Brettin T."/>
            <person name="Goker M."/>
            <person name="Tindall B.J."/>
            <person name="Bristow J."/>
            <person name="Eisen J.A."/>
            <person name="Markowitz V."/>
            <person name="Hugenholtz P."/>
            <person name="Kyrpides N.C."/>
            <person name="Klenk H.P."/>
            <person name="Detter J.C."/>
        </authorList>
    </citation>
    <scope>NUCLEOTIDE SEQUENCE [LARGE SCALE GENOMIC DNA]</scope>
    <source>
        <strain evidence="3">DSM 16069 / KCTC 12182 / SW-125</strain>
    </source>
</reference>
<dbReference type="HOGENOM" id="CLU_1057145_0_0_6"/>
<name>C7RAU1_KANKD</name>
<dbReference type="EMBL" id="CP001707">
    <property type="protein sequence ID" value="ACV26383.1"/>
    <property type="molecule type" value="Genomic_DNA"/>
</dbReference>
<evidence type="ECO:0000313" key="2">
    <source>
        <dbReference type="EMBL" id="ACV26383.1"/>
    </source>
</evidence>
<feature type="chain" id="PRO_5002983694" description="Porin" evidence="1">
    <location>
        <begin position="21"/>
        <end position="265"/>
    </location>
</feature>